<dbReference type="EnsemblMetazoa" id="BGLB005503-RC">
    <property type="protein sequence ID" value="BGLB005503-PC"/>
    <property type="gene ID" value="BGLB005503"/>
</dbReference>
<dbReference type="Pfam" id="PF03174">
    <property type="entry name" value="CHB_HEX_C"/>
    <property type="match status" value="1"/>
</dbReference>
<dbReference type="AlphaFoldDB" id="A0A2C9JNW2"/>
<dbReference type="Gene3D" id="2.60.40.290">
    <property type="match status" value="1"/>
</dbReference>
<comment type="similarity">
    <text evidence="2">Belongs to the glycosyl hydrolase 20 family.</text>
</comment>
<dbReference type="Gene3D" id="3.30.379.10">
    <property type="entry name" value="Chitobiase/beta-hexosaminidase domain 2-like"/>
    <property type="match status" value="1"/>
</dbReference>
<comment type="catalytic activity">
    <reaction evidence="1">
        <text>Hydrolysis of terminal non-reducing N-acetyl-D-hexosamine residues in N-acetyl-beta-D-hexosaminides.</text>
        <dbReference type="EC" id="3.2.1.52"/>
    </reaction>
</comment>
<dbReference type="Pfam" id="PF00728">
    <property type="entry name" value="Glyco_hydro_20"/>
    <property type="match status" value="1"/>
</dbReference>
<organism evidence="10 11">
    <name type="scientific">Biomphalaria glabrata</name>
    <name type="common">Bloodfluke planorb</name>
    <name type="synonym">Freshwater snail</name>
    <dbReference type="NCBI Taxonomy" id="6526"/>
    <lineage>
        <taxon>Eukaryota</taxon>
        <taxon>Metazoa</taxon>
        <taxon>Spiralia</taxon>
        <taxon>Lophotrochozoa</taxon>
        <taxon>Mollusca</taxon>
        <taxon>Gastropoda</taxon>
        <taxon>Heterobranchia</taxon>
        <taxon>Euthyneura</taxon>
        <taxon>Panpulmonata</taxon>
        <taxon>Hygrophila</taxon>
        <taxon>Lymnaeoidea</taxon>
        <taxon>Planorbidae</taxon>
        <taxon>Biomphalaria</taxon>
    </lineage>
</organism>
<dbReference type="SUPFAM" id="SSF51445">
    <property type="entry name" value="(Trans)glycosidases"/>
    <property type="match status" value="1"/>
</dbReference>
<dbReference type="Gene3D" id="3.20.20.80">
    <property type="entry name" value="Glycosidases"/>
    <property type="match status" value="1"/>
</dbReference>
<dbReference type="VEuPathDB" id="VectorBase:BGLAX_038712"/>
<dbReference type="GO" id="GO:0004563">
    <property type="term" value="F:beta-N-acetylhexosaminidase activity"/>
    <property type="evidence" value="ECO:0007669"/>
    <property type="project" value="UniProtKB-EC"/>
</dbReference>
<dbReference type="InterPro" id="IPR015883">
    <property type="entry name" value="Glyco_hydro_20_cat"/>
</dbReference>
<dbReference type="OrthoDB" id="428480at2759"/>
<dbReference type="Gene3D" id="2.60.40.10">
    <property type="entry name" value="Immunoglobulins"/>
    <property type="match status" value="1"/>
</dbReference>
<evidence type="ECO:0000256" key="4">
    <source>
        <dbReference type="ARBA" id="ARBA00022801"/>
    </source>
</evidence>
<evidence type="ECO:0000256" key="3">
    <source>
        <dbReference type="ARBA" id="ARBA00012663"/>
    </source>
</evidence>
<dbReference type="Proteomes" id="UP000076420">
    <property type="component" value="Unassembled WGS sequence"/>
</dbReference>
<evidence type="ECO:0000256" key="5">
    <source>
        <dbReference type="ARBA" id="ARBA00023295"/>
    </source>
</evidence>
<dbReference type="SUPFAM" id="SSF81296">
    <property type="entry name" value="E set domains"/>
    <property type="match status" value="1"/>
</dbReference>
<dbReference type="GO" id="GO:0016020">
    <property type="term" value="C:membrane"/>
    <property type="evidence" value="ECO:0007669"/>
    <property type="project" value="TreeGrafter"/>
</dbReference>
<dbReference type="SUPFAM" id="SSF49384">
    <property type="entry name" value="Carbohydrate-binding domain"/>
    <property type="match status" value="1"/>
</dbReference>
<dbReference type="InterPro" id="IPR008965">
    <property type="entry name" value="CBM2/CBM3_carb-bd_dom_sf"/>
</dbReference>
<dbReference type="SUPFAM" id="SSF55545">
    <property type="entry name" value="beta-N-acetylhexosaminidase-like domain"/>
    <property type="match status" value="1"/>
</dbReference>
<dbReference type="VEuPathDB" id="VectorBase:BGLB005503"/>
<dbReference type="SMART" id="SM01081">
    <property type="entry name" value="CHB_HEX"/>
    <property type="match status" value="1"/>
</dbReference>
<protein>
    <recommendedName>
        <fullName evidence="3">beta-N-acetylhexosaminidase</fullName>
        <ecNumber evidence="3">3.2.1.52</ecNumber>
    </recommendedName>
    <alternativeName>
        <fullName evidence="6">Beta-N-acetylhexosaminidase</fullName>
    </alternativeName>
    <alternativeName>
        <fullName evidence="7">N-acetyl-beta-glucosaminidase</fullName>
    </alternativeName>
</protein>
<dbReference type="STRING" id="6526.A0A2C9JNW2"/>
<accession>A0A2C9JNW2</accession>
<dbReference type="InterPro" id="IPR017853">
    <property type="entry name" value="GH"/>
</dbReference>
<dbReference type="EC" id="3.2.1.52" evidence="3"/>
<sequence length="894" mass="101719">MLKSNETINKTEQVEWKQQDLDLVAETLDIKYQVEDNLSGGRALFSASITLKNRCPVVLSSAGDGCKHWTIYFSHLRMVEPNYLPADSCVNLEYAGVSLSHLNGTIFKLSPLKTFKPLKEGDSLTFKFNAQHYSAARSDVLPNWYLHVEGMEPRIIKSTQGETLDFVGPYDTPMKYKRFDYILPSGKQRYDVYQPFSPEVRFSRYPEINIEPSHLKTVIPTPFLMESKGSGLVNIYEGGWRLSSSKEFTNEVKYLSDRLNIPISNHLMKDEENKTGKVIALKKCHLKSVINETLDSEAYELDVDSSSQHIQITASTSSGIFYGAQTLLSLCATTTYKAEGIVMDCRIRDAPRYAYRGMHVDVARNMHSKEDIFSILDVMALYKMNKFHFHLTDDEGWRLEIPGLEELTEIGSKRGHDPNEDTCLLPLLGSGPFPTGLGCGYYTVDDYKDILRHAEARHIEVIPEIDMPGHSHAAVRAMRVRYNKLMAEQKTTEAEQFLLTDPNETSNHQALSVQMLAENSMNPGLESTFTFIDKVIKELVEMHKDIQPLNVFHLGGDEVAYEAWDDSPACLALVESKKISSKEDLMEYFVSRVAELVHKHGLELGVWQDGIIVKNKDPFKLGIFPNSKVLVHFWRNVWETGQAFDAHKLANEGYKVVLAPATHLYFDHPYEPDPEERGLFWACRYIDTHKVFRFVPENLLANADVKLTGEKITKLDLELLRESDDFTILKKPENIIGVQGQIWTELVRTQQQLHQMIFPRLIALAERAWHKSPWEALDPKKGKAAQEKEWSFFAHTLGHKELNRLESLHIPYHIPAPGARVTGDGLLDLKSCYPGLPMSYSLDGGESWQAYSEQFDVTAYDEVLVRCSSHQGVHHSRVTKLTIKTYTDSDEQSN</sequence>
<keyword evidence="4" id="KW-0378">Hydrolase</keyword>
<evidence type="ECO:0000259" key="9">
    <source>
        <dbReference type="SMART" id="SM01081"/>
    </source>
</evidence>
<evidence type="ECO:0000256" key="2">
    <source>
        <dbReference type="ARBA" id="ARBA00006285"/>
    </source>
</evidence>
<feature type="active site" description="Proton donor" evidence="8">
    <location>
        <position position="558"/>
    </location>
</feature>
<dbReference type="Pfam" id="PF02838">
    <property type="entry name" value="Glyco_hydro_20b"/>
    <property type="match status" value="1"/>
</dbReference>
<proteinExistence type="inferred from homology"/>
<dbReference type="GO" id="GO:0030203">
    <property type="term" value="P:glycosaminoglycan metabolic process"/>
    <property type="evidence" value="ECO:0007669"/>
    <property type="project" value="TreeGrafter"/>
</dbReference>
<evidence type="ECO:0000313" key="10">
    <source>
        <dbReference type="EnsemblMetazoa" id="BGLB005503-PB"/>
    </source>
</evidence>
<evidence type="ECO:0000256" key="8">
    <source>
        <dbReference type="PIRSR" id="PIRSR625705-1"/>
    </source>
</evidence>
<dbReference type="InterPro" id="IPR014756">
    <property type="entry name" value="Ig_E-set"/>
</dbReference>
<feature type="domain" description="Chitobiase/beta-hexosaminidases N-terminal" evidence="9">
    <location>
        <begin position="26"/>
        <end position="200"/>
    </location>
</feature>
<reference evidence="10" key="1">
    <citation type="submission" date="2020-05" db="UniProtKB">
        <authorList>
            <consortium name="EnsemblMetazoa"/>
        </authorList>
    </citation>
    <scope>IDENTIFICATION</scope>
    <source>
        <strain evidence="10">BB02</strain>
    </source>
</reference>
<keyword evidence="5" id="KW-0326">Glycosidase</keyword>
<gene>
    <name evidence="10" type="primary">106061658</name>
</gene>
<dbReference type="InterPro" id="IPR029018">
    <property type="entry name" value="Hex-like_dom2"/>
</dbReference>
<dbReference type="EnsemblMetazoa" id="BGLB005503-RB">
    <property type="protein sequence ID" value="BGLB005503-PB"/>
    <property type="gene ID" value="BGLB005503"/>
</dbReference>
<dbReference type="GO" id="GO:0005975">
    <property type="term" value="P:carbohydrate metabolic process"/>
    <property type="evidence" value="ECO:0007669"/>
    <property type="project" value="InterPro"/>
</dbReference>
<dbReference type="PANTHER" id="PTHR22600">
    <property type="entry name" value="BETA-HEXOSAMINIDASE"/>
    <property type="match status" value="1"/>
</dbReference>
<dbReference type="GO" id="GO:0030247">
    <property type="term" value="F:polysaccharide binding"/>
    <property type="evidence" value="ECO:0007669"/>
    <property type="project" value="InterPro"/>
</dbReference>
<dbReference type="InterPro" id="IPR013783">
    <property type="entry name" value="Ig-like_fold"/>
</dbReference>
<evidence type="ECO:0000256" key="6">
    <source>
        <dbReference type="ARBA" id="ARBA00030512"/>
    </source>
</evidence>
<name>A0A2C9JNW2_BIOGL</name>
<dbReference type="Pfam" id="PF03173">
    <property type="entry name" value="CHB_HEX"/>
    <property type="match status" value="1"/>
</dbReference>
<evidence type="ECO:0000256" key="7">
    <source>
        <dbReference type="ARBA" id="ARBA00033000"/>
    </source>
</evidence>
<dbReference type="InterPro" id="IPR015882">
    <property type="entry name" value="HEX_bac_N"/>
</dbReference>
<dbReference type="PANTHER" id="PTHR22600:SF57">
    <property type="entry name" value="BETA-N-ACETYLHEXOSAMINIDASE"/>
    <property type="match status" value="1"/>
</dbReference>
<evidence type="ECO:0000256" key="1">
    <source>
        <dbReference type="ARBA" id="ARBA00001231"/>
    </source>
</evidence>
<dbReference type="KEGG" id="bgt:106061658"/>
<evidence type="ECO:0000313" key="11">
    <source>
        <dbReference type="Proteomes" id="UP000076420"/>
    </source>
</evidence>
<dbReference type="InterPro" id="IPR012291">
    <property type="entry name" value="CBM2_carb-bd_dom_sf"/>
</dbReference>
<dbReference type="InterPro" id="IPR004867">
    <property type="entry name" value="CHB_C_dom"/>
</dbReference>
<dbReference type="InterPro" id="IPR025705">
    <property type="entry name" value="Beta_hexosaminidase_sua/sub"/>
</dbReference>
<dbReference type="InterPro" id="IPR004866">
    <property type="entry name" value="CHB/HEX_N_dom"/>
</dbReference>
<dbReference type="PRINTS" id="PR00738">
    <property type="entry name" value="GLHYDRLASE20"/>
</dbReference>